<dbReference type="Pfam" id="PF13692">
    <property type="entry name" value="Glyco_trans_1_4"/>
    <property type="match status" value="1"/>
</dbReference>
<evidence type="ECO:0000313" key="4">
    <source>
        <dbReference type="Proteomes" id="UP000317429"/>
    </source>
</evidence>
<dbReference type="CDD" id="cd03801">
    <property type="entry name" value="GT4_PimA-like"/>
    <property type="match status" value="1"/>
</dbReference>
<name>A0A518DCX8_9BACT</name>
<proteinExistence type="predicted"/>
<dbReference type="PANTHER" id="PTHR12526">
    <property type="entry name" value="GLYCOSYLTRANSFERASE"/>
    <property type="match status" value="1"/>
</dbReference>
<dbReference type="Gene3D" id="3.40.50.11090">
    <property type="match status" value="1"/>
</dbReference>
<dbReference type="EMBL" id="CP036291">
    <property type="protein sequence ID" value="QDU89337.1"/>
    <property type="molecule type" value="Genomic_DNA"/>
</dbReference>
<accession>A0A518DCX8</accession>
<evidence type="ECO:0000256" key="2">
    <source>
        <dbReference type="ARBA" id="ARBA00022679"/>
    </source>
</evidence>
<keyword evidence="2 3" id="KW-0808">Transferase</keyword>
<dbReference type="OrthoDB" id="283384at2"/>
<dbReference type="EC" id="2.4.1.250" evidence="3"/>
<gene>
    <name evidence="3" type="primary">mshA_2</name>
    <name evidence="3" type="ORF">Pla175_27260</name>
</gene>
<dbReference type="Proteomes" id="UP000317429">
    <property type="component" value="Chromosome"/>
</dbReference>
<keyword evidence="1 3" id="KW-0328">Glycosyltransferase</keyword>
<dbReference type="PANTHER" id="PTHR12526:SF510">
    <property type="entry name" value="D-INOSITOL 3-PHOSPHATE GLYCOSYLTRANSFERASE"/>
    <property type="match status" value="1"/>
</dbReference>
<keyword evidence="4" id="KW-1185">Reference proteome</keyword>
<dbReference type="AlphaFoldDB" id="A0A518DCX8"/>
<sequence>MRRPLRLTWVLSRGNLSGGTKSNRLIAEAMVRRGHDVTLVHSTAGKQWPSIYRVRSLYRRVASEIRNATVNRVHHLEQSTARLLPVRSRPIRAEHVPDADFVFATWWETREWIDSWPASKGRKAYFIRHHELHGGPLDRVRATYRMPGAKFVIARWLQRLMAEEYGDPASVLIPNGVDRSQFSAPPRDRQRVPTVGFMYGQGWKGGETAVEALRFVQQRFKDLRVVAMTPSHQIKHLRSLVNCVIHYRPAQNLIPTLYRQADCWLLPSTTEGFGMPGLEAAACRCPIVSTRCGGPEDYVIDGVTGHLVPVGDPKAMCDALCRILSLDNAAWRQMSEASYDRSRQFDWDHSAQLLEEALFSRLYERSALDP</sequence>
<evidence type="ECO:0000313" key="3">
    <source>
        <dbReference type="EMBL" id="QDU89337.1"/>
    </source>
</evidence>
<dbReference type="SUPFAM" id="SSF53756">
    <property type="entry name" value="UDP-Glycosyltransferase/glycogen phosphorylase"/>
    <property type="match status" value="1"/>
</dbReference>
<dbReference type="GO" id="GO:0102710">
    <property type="term" value="F:D-inositol-3-phosphate glycosyltransferase activity"/>
    <property type="evidence" value="ECO:0007669"/>
    <property type="project" value="UniProtKB-EC"/>
</dbReference>
<protein>
    <submittedName>
        <fullName evidence="3">D-inositol 3-phosphate glycosyltransferase</fullName>
        <ecNumber evidence="3">2.4.1.250</ecNumber>
    </submittedName>
</protein>
<organism evidence="3 4">
    <name type="scientific">Pirellulimonas nuda</name>
    <dbReference type="NCBI Taxonomy" id="2528009"/>
    <lineage>
        <taxon>Bacteria</taxon>
        <taxon>Pseudomonadati</taxon>
        <taxon>Planctomycetota</taxon>
        <taxon>Planctomycetia</taxon>
        <taxon>Pirellulales</taxon>
        <taxon>Lacipirellulaceae</taxon>
        <taxon>Pirellulimonas</taxon>
    </lineage>
</organism>
<dbReference type="KEGG" id="pnd:Pla175_27260"/>
<dbReference type="Gene3D" id="3.40.50.2000">
    <property type="entry name" value="Glycogen Phosphorylase B"/>
    <property type="match status" value="1"/>
</dbReference>
<evidence type="ECO:0000256" key="1">
    <source>
        <dbReference type="ARBA" id="ARBA00022676"/>
    </source>
</evidence>
<reference evidence="3 4" key="1">
    <citation type="submission" date="2019-02" db="EMBL/GenBank/DDBJ databases">
        <title>Deep-cultivation of Planctomycetes and their phenomic and genomic characterization uncovers novel biology.</title>
        <authorList>
            <person name="Wiegand S."/>
            <person name="Jogler M."/>
            <person name="Boedeker C."/>
            <person name="Pinto D."/>
            <person name="Vollmers J."/>
            <person name="Rivas-Marin E."/>
            <person name="Kohn T."/>
            <person name="Peeters S.H."/>
            <person name="Heuer A."/>
            <person name="Rast P."/>
            <person name="Oberbeckmann S."/>
            <person name="Bunk B."/>
            <person name="Jeske O."/>
            <person name="Meyerdierks A."/>
            <person name="Storesund J.E."/>
            <person name="Kallscheuer N."/>
            <person name="Luecker S."/>
            <person name="Lage O.M."/>
            <person name="Pohl T."/>
            <person name="Merkel B.J."/>
            <person name="Hornburger P."/>
            <person name="Mueller R.-W."/>
            <person name="Bruemmer F."/>
            <person name="Labrenz M."/>
            <person name="Spormann A.M."/>
            <person name="Op den Camp H."/>
            <person name="Overmann J."/>
            <person name="Amann R."/>
            <person name="Jetten M.S.M."/>
            <person name="Mascher T."/>
            <person name="Medema M.H."/>
            <person name="Devos D.P."/>
            <person name="Kaster A.-K."/>
            <person name="Ovreas L."/>
            <person name="Rohde M."/>
            <person name="Galperin M.Y."/>
            <person name="Jogler C."/>
        </authorList>
    </citation>
    <scope>NUCLEOTIDE SEQUENCE [LARGE SCALE GENOMIC DNA]</scope>
    <source>
        <strain evidence="3 4">Pla175</strain>
    </source>
</reference>